<name>A0A2U1THM5_9MICO</name>
<accession>A0A2U1THM5</accession>
<reference evidence="2" key="1">
    <citation type="submission" date="2018-04" db="EMBL/GenBank/DDBJ databases">
        <authorList>
            <person name="Liu S."/>
            <person name="Wang Z."/>
            <person name="Li J."/>
        </authorList>
    </citation>
    <scope>NUCLEOTIDE SEQUENCE [LARGE SCALE GENOMIC DNA]</scope>
    <source>
        <strain evidence="2">622</strain>
    </source>
</reference>
<dbReference type="Proteomes" id="UP000244962">
    <property type="component" value="Unassembled WGS sequence"/>
</dbReference>
<protein>
    <submittedName>
        <fullName evidence="1">Uncharacterized protein</fullName>
    </submittedName>
</protein>
<comment type="caution">
    <text evidence="1">The sequence shown here is derived from an EMBL/GenBank/DDBJ whole genome shotgun (WGS) entry which is preliminary data.</text>
</comment>
<dbReference type="AlphaFoldDB" id="A0A2U1THM5"/>
<evidence type="ECO:0000313" key="2">
    <source>
        <dbReference type="Proteomes" id="UP000244962"/>
    </source>
</evidence>
<sequence>MRADAATFFVAGFFFGTVGVASAGAGVPLSSNALVPPEGGGVCDSDAEVDAGASTEALSFEALSFEALSFANDGSTADAVAVVFAMLRPGVVAGFFFCGVFAGSLPTAAPVPAAGASVCFLAAVDRVVFFAVVGVDAEVGTAIAEEASEPSVTGEPAGADVPALALGARGVLGFVVRGAAFFTAGRASSG</sequence>
<dbReference type="RefSeq" id="WP_108962154.1">
    <property type="nucleotide sequence ID" value="NZ_QEFB01000001.1"/>
</dbReference>
<evidence type="ECO:0000313" key="1">
    <source>
        <dbReference type="EMBL" id="PWC08391.1"/>
    </source>
</evidence>
<dbReference type="EMBL" id="QEFB01000001">
    <property type="protein sequence ID" value="PWC08391.1"/>
    <property type="molecule type" value="Genomic_DNA"/>
</dbReference>
<organism evidence="1 2">
    <name type="scientific">Mycetocola zhujimingii</name>
    <dbReference type="NCBI Taxonomy" id="2079792"/>
    <lineage>
        <taxon>Bacteria</taxon>
        <taxon>Bacillati</taxon>
        <taxon>Actinomycetota</taxon>
        <taxon>Actinomycetes</taxon>
        <taxon>Micrococcales</taxon>
        <taxon>Microbacteriaceae</taxon>
        <taxon>Mycetocola</taxon>
    </lineage>
</organism>
<keyword evidence="2" id="KW-1185">Reference proteome</keyword>
<proteinExistence type="predicted"/>
<gene>
    <name evidence="1" type="ORF">DF223_03400</name>
</gene>